<comment type="similarity">
    <text evidence="1">Belongs to the LysR transcriptional regulatory family.</text>
</comment>
<dbReference type="InterPro" id="IPR005119">
    <property type="entry name" value="LysR_subst-bd"/>
</dbReference>
<protein>
    <submittedName>
        <fullName evidence="6">LysR family transcriptional regulator, pca operon transcriptional activator</fullName>
    </submittedName>
</protein>
<sequence>MPFSHNIYPKDIEKRRNLHNHAVMKLDPRLRLRHITTFLDIAQAGSIVAAADQLGVSQPAVSKTLRELEDILGQQLFDRSLRQLQLNKAGQAFQKLAGSAMTTLLRATQHPSGATQTRLAIGALPTAATTLVPRAAIRFRTVQPQCLVRVSTGPNWLLLSQLREGRLDLVVGRMADAERMEGLSFRQLYTEDVVAVVRAGHSWADDFDTDALGRFPLILPPHGAVIGPLVRAYLRSIGHGDQAPAFETVSLAFGRQVLMDTDAIWFISRGVVAQELAQGSLRAIPLNAPMMAGPVGISLRQNLPESTEIAAMIDALQFATDQ</sequence>
<evidence type="ECO:0000256" key="4">
    <source>
        <dbReference type="ARBA" id="ARBA00023163"/>
    </source>
</evidence>
<dbReference type="GO" id="GO:0003700">
    <property type="term" value="F:DNA-binding transcription factor activity"/>
    <property type="evidence" value="ECO:0007669"/>
    <property type="project" value="InterPro"/>
</dbReference>
<dbReference type="Gene3D" id="1.10.10.10">
    <property type="entry name" value="Winged helix-like DNA-binding domain superfamily/Winged helix DNA-binding domain"/>
    <property type="match status" value="1"/>
</dbReference>
<organism evidence="6 7">
    <name type="scientific">Sulfitobacter marinus</name>
    <dbReference type="NCBI Taxonomy" id="394264"/>
    <lineage>
        <taxon>Bacteria</taxon>
        <taxon>Pseudomonadati</taxon>
        <taxon>Pseudomonadota</taxon>
        <taxon>Alphaproteobacteria</taxon>
        <taxon>Rhodobacterales</taxon>
        <taxon>Roseobacteraceae</taxon>
        <taxon>Sulfitobacter</taxon>
    </lineage>
</organism>
<evidence type="ECO:0000256" key="2">
    <source>
        <dbReference type="ARBA" id="ARBA00023015"/>
    </source>
</evidence>
<evidence type="ECO:0000313" key="6">
    <source>
        <dbReference type="EMBL" id="SFT16948.1"/>
    </source>
</evidence>
<accession>A0A1I6VTC2</accession>
<dbReference type="InterPro" id="IPR036388">
    <property type="entry name" value="WH-like_DNA-bd_sf"/>
</dbReference>
<dbReference type="SUPFAM" id="SSF53850">
    <property type="entry name" value="Periplasmic binding protein-like II"/>
    <property type="match status" value="1"/>
</dbReference>
<keyword evidence="7" id="KW-1185">Reference proteome</keyword>
<feature type="domain" description="HTH lysR-type" evidence="5">
    <location>
        <begin position="30"/>
        <end position="87"/>
    </location>
</feature>
<dbReference type="Proteomes" id="UP000199239">
    <property type="component" value="Unassembled WGS sequence"/>
</dbReference>
<dbReference type="AlphaFoldDB" id="A0A1I6VTC2"/>
<gene>
    <name evidence="6" type="ORF">SAMN04488040_0027</name>
</gene>
<dbReference type="InterPro" id="IPR036390">
    <property type="entry name" value="WH_DNA-bd_sf"/>
</dbReference>
<dbReference type="GO" id="GO:0003677">
    <property type="term" value="F:DNA binding"/>
    <property type="evidence" value="ECO:0007669"/>
    <property type="project" value="UniProtKB-KW"/>
</dbReference>
<keyword evidence="3" id="KW-0238">DNA-binding</keyword>
<dbReference type="InterPro" id="IPR050950">
    <property type="entry name" value="HTH-type_LysR_regulators"/>
</dbReference>
<dbReference type="PANTHER" id="PTHR30419">
    <property type="entry name" value="HTH-TYPE TRANSCRIPTIONAL REGULATOR YBHD"/>
    <property type="match status" value="1"/>
</dbReference>
<dbReference type="Gene3D" id="3.40.190.10">
    <property type="entry name" value="Periplasmic binding protein-like II"/>
    <property type="match status" value="2"/>
</dbReference>
<dbReference type="PRINTS" id="PR00039">
    <property type="entry name" value="HTHLYSR"/>
</dbReference>
<name>A0A1I6VTC2_9RHOB</name>
<keyword evidence="4" id="KW-0804">Transcription</keyword>
<dbReference type="InterPro" id="IPR000847">
    <property type="entry name" value="LysR_HTH_N"/>
</dbReference>
<evidence type="ECO:0000259" key="5">
    <source>
        <dbReference type="PROSITE" id="PS50931"/>
    </source>
</evidence>
<dbReference type="Pfam" id="PF00126">
    <property type="entry name" value="HTH_1"/>
    <property type="match status" value="1"/>
</dbReference>
<evidence type="ECO:0000313" key="7">
    <source>
        <dbReference type="Proteomes" id="UP000199239"/>
    </source>
</evidence>
<dbReference type="Pfam" id="PF03466">
    <property type="entry name" value="LysR_substrate"/>
    <property type="match status" value="1"/>
</dbReference>
<proteinExistence type="inferred from homology"/>
<dbReference type="SUPFAM" id="SSF46785">
    <property type="entry name" value="Winged helix' DNA-binding domain"/>
    <property type="match status" value="1"/>
</dbReference>
<dbReference type="GO" id="GO:0005829">
    <property type="term" value="C:cytosol"/>
    <property type="evidence" value="ECO:0007669"/>
    <property type="project" value="TreeGrafter"/>
</dbReference>
<evidence type="ECO:0000256" key="1">
    <source>
        <dbReference type="ARBA" id="ARBA00009437"/>
    </source>
</evidence>
<dbReference type="PANTHER" id="PTHR30419:SF8">
    <property type="entry name" value="NITROGEN ASSIMILATION TRANSCRIPTIONAL ACTIVATOR-RELATED"/>
    <property type="match status" value="1"/>
</dbReference>
<reference evidence="7" key="1">
    <citation type="submission" date="2016-10" db="EMBL/GenBank/DDBJ databases">
        <authorList>
            <person name="Varghese N."/>
            <person name="Submissions S."/>
        </authorList>
    </citation>
    <scope>NUCLEOTIDE SEQUENCE [LARGE SCALE GENOMIC DNA]</scope>
    <source>
        <strain evidence="7">DSM 23422</strain>
    </source>
</reference>
<keyword evidence="2" id="KW-0805">Transcription regulation</keyword>
<dbReference type="STRING" id="394264.SAMN04488040_0027"/>
<evidence type="ECO:0000256" key="3">
    <source>
        <dbReference type="ARBA" id="ARBA00023125"/>
    </source>
</evidence>
<dbReference type="PROSITE" id="PS50931">
    <property type="entry name" value="HTH_LYSR"/>
    <property type="match status" value="1"/>
</dbReference>
<dbReference type="EMBL" id="FPAJ01000010">
    <property type="protein sequence ID" value="SFT16948.1"/>
    <property type="molecule type" value="Genomic_DNA"/>
</dbReference>